<dbReference type="Pfam" id="PF00072">
    <property type="entry name" value="Response_reg"/>
    <property type="match status" value="1"/>
</dbReference>
<dbReference type="PROSITE" id="PS50110">
    <property type="entry name" value="RESPONSE_REGULATORY"/>
    <property type="match status" value="1"/>
</dbReference>
<evidence type="ECO:0000256" key="1">
    <source>
        <dbReference type="ARBA" id="ARBA00022553"/>
    </source>
</evidence>
<feature type="non-terminal residue" evidence="3">
    <location>
        <position position="1"/>
    </location>
</feature>
<dbReference type="PANTHER" id="PTHR44591:SF3">
    <property type="entry name" value="RESPONSE REGULATORY DOMAIN-CONTAINING PROTEIN"/>
    <property type="match status" value="1"/>
</dbReference>
<dbReference type="EMBL" id="LAZR01055561">
    <property type="protein sequence ID" value="KKK76092.1"/>
    <property type="molecule type" value="Genomic_DNA"/>
</dbReference>
<dbReference type="AlphaFoldDB" id="A0A0F8Y3U4"/>
<dbReference type="InterPro" id="IPR050595">
    <property type="entry name" value="Bact_response_regulator"/>
</dbReference>
<keyword evidence="1" id="KW-0597">Phosphoprotein</keyword>
<comment type="caution">
    <text evidence="3">The sequence shown here is derived from an EMBL/GenBank/DDBJ whole genome shotgun (WGS) entry which is preliminary data.</text>
</comment>
<name>A0A0F8Y3U4_9ZZZZ</name>
<dbReference type="PANTHER" id="PTHR44591">
    <property type="entry name" value="STRESS RESPONSE REGULATOR PROTEIN 1"/>
    <property type="match status" value="1"/>
</dbReference>
<accession>A0A0F8Y3U4</accession>
<evidence type="ECO:0000313" key="3">
    <source>
        <dbReference type="EMBL" id="KKK76092.1"/>
    </source>
</evidence>
<organism evidence="3">
    <name type="scientific">marine sediment metagenome</name>
    <dbReference type="NCBI Taxonomy" id="412755"/>
    <lineage>
        <taxon>unclassified sequences</taxon>
        <taxon>metagenomes</taxon>
        <taxon>ecological metagenomes</taxon>
    </lineage>
</organism>
<dbReference type="GO" id="GO:0000160">
    <property type="term" value="P:phosphorelay signal transduction system"/>
    <property type="evidence" value="ECO:0007669"/>
    <property type="project" value="InterPro"/>
</dbReference>
<protein>
    <recommendedName>
        <fullName evidence="2">Response regulatory domain-containing protein</fullName>
    </recommendedName>
</protein>
<dbReference type="InterPro" id="IPR001789">
    <property type="entry name" value="Sig_transdc_resp-reg_receiver"/>
</dbReference>
<feature type="domain" description="Response regulatory" evidence="2">
    <location>
        <begin position="23"/>
        <end position="139"/>
    </location>
</feature>
<gene>
    <name evidence="3" type="ORF">LCGC14_2867190</name>
</gene>
<reference evidence="3" key="1">
    <citation type="journal article" date="2015" name="Nature">
        <title>Complex archaea that bridge the gap between prokaryotes and eukaryotes.</title>
        <authorList>
            <person name="Spang A."/>
            <person name="Saw J.H."/>
            <person name="Jorgensen S.L."/>
            <person name="Zaremba-Niedzwiedzka K."/>
            <person name="Martijn J."/>
            <person name="Lind A.E."/>
            <person name="van Eijk R."/>
            <person name="Schleper C."/>
            <person name="Guy L."/>
            <person name="Ettema T.J."/>
        </authorList>
    </citation>
    <scope>NUCLEOTIDE SEQUENCE</scope>
</reference>
<sequence>TQAAAKPPRAAIEAGASLTGEETVLVVEDEARLRHLLAGRLREWGYTVLDAANVREALSLAREHAGRFDLVITDIVMPEMGGRQLAEKLLSRYPGIKVLLMTGYTNDDVVRQLIDGERVMFLRKPFSASRIVKSIRDILDRERSLRIAG</sequence>
<dbReference type="SUPFAM" id="SSF52172">
    <property type="entry name" value="CheY-like"/>
    <property type="match status" value="1"/>
</dbReference>
<evidence type="ECO:0000259" key="2">
    <source>
        <dbReference type="PROSITE" id="PS50110"/>
    </source>
</evidence>
<dbReference type="Gene3D" id="3.40.50.2300">
    <property type="match status" value="1"/>
</dbReference>
<proteinExistence type="predicted"/>
<dbReference type="SMART" id="SM00448">
    <property type="entry name" value="REC"/>
    <property type="match status" value="1"/>
</dbReference>
<dbReference type="InterPro" id="IPR011006">
    <property type="entry name" value="CheY-like_superfamily"/>
</dbReference>